<feature type="transmembrane region" description="Helical" evidence="2">
    <location>
        <begin position="78"/>
        <end position="96"/>
    </location>
</feature>
<reference evidence="4" key="1">
    <citation type="submission" date="2017-05" db="EMBL/GenBank/DDBJ databases">
        <title>The Genome Sequence of Enterococcus sp. 9E7_DIV0242.</title>
        <authorList>
            <consortium name="The Broad Institute Genomics Platform"/>
            <consortium name="The Broad Institute Genomic Center for Infectious Diseases"/>
            <person name="Earl A."/>
            <person name="Manson A."/>
            <person name="Schwartman J."/>
            <person name="Gilmore M."/>
            <person name="Abouelleil A."/>
            <person name="Cao P."/>
            <person name="Chapman S."/>
            <person name="Cusick C."/>
            <person name="Shea T."/>
            <person name="Young S."/>
            <person name="Neafsey D."/>
            <person name="Nusbaum C."/>
            <person name="Birren B."/>
        </authorList>
    </citation>
    <scope>NUCLEOTIDE SEQUENCE [LARGE SCALE GENOMIC DNA]</scope>
    <source>
        <strain evidence="4">9E7_DIV0242</strain>
    </source>
</reference>
<dbReference type="SMART" id="SM00530">
    <property type="entry name" value="HTH_XRE"/>
    <property type="match status" value="1"/>
</dbReference>
<dbReference type="InterPro" id="IPR001387">
    <property type="entry name" value="Cro/C1-type_HTH"/>
</dbReference>
<feature type="domain" description="HTH cro/C1-type" evidence="3">
    <location>
        <begin position="7"/>
        <end position="61"/>
    </location>
</feature>
<evidence type="ECO:0000256" key="1">
    <source>
        <dbReference type="ARBA" id="ARBA00023125"/>
    </source>
</evidence>
<dbReference type="Proteomes" id="UP000195141">
    <property type="component" value="Chromosome"/>
</dbReference>
<gene>
    <name evidence="4" type="ORF">A5888_001826</name>
    <name evidence="5" type="ORF">A5888_003069</name>
</gene>
<dbReference type="PANTHER" id="PTHR46558:SF15">
    <property type="entry name" value="HELIX-TURN-HELIX DOMAIN PROTEIN"/>
    <property type="match status" value="1"/>
</dbReference>
<protein>
    <recommendedName>
        <fullName evidence="3">HTH cro/C1-type domain-containing protein</fullName>
    </recommendedName>
</protein>
<keyword evidence="1" id="KW-0238">DNA-binding</keyword>
<dbReference type="CDD" id="cd00093">
    <property type="entry name" value="HTH_XRE"/>
    <property type="match status" value="1"/>
</dbReference>
<dbReference type="PROSITE" id="PS50943">
    <property type="entry name" value="HTH_CROC1"/>
    <property type="match status" value="1"/>
</dbReference>
<evidence type="ECO:0000313" key="6">
    <source>
        <dbReference type="Proteomes" id="UP000195141"/>
    </source>
</evidence>
<dbReference type="EMBL" id="NGMM01000002">
    <property type="protein sequence ID" value="OTP17688.1"/>
    <property type="molecule type" value="Genomic_DNA"/>
</dbReference>
<name>A0A242KA82_9ENTE</name>
<accession>A0A242KA82</accession>
<dbReference type="InterPro" id="IPR010982">
    <property type="entry name" value="Lambda_DNA-bd_dom_sf"/>
</dbReference>
<proteinExistence type="predicted"/>
<reference evidence="5" key="3">
    <citation type="submission" date="2024-03" db="EMBL/GenBank/DDBJ databases">
        <title>The Genome Sequence of Enterococcus sp. DIV0242b.</title>
        <authorList>
            <consortium name="The Broad Institute Genomics Platform"/>
            <consortium name="The Broad Institute Microbial Omics Core"/>
            <consortium name="The Broad Institute Genomic Center for Infectious Diseases"/>
            <person name="Earl A."/>
            <person name="Manson A."/>
            <person name="Gilmore M."/>
            <person name="Schwartman J."/>
            <person name="Shea T."/>
            <person name="Abouelleil A."/>
            <person name="Cao P."/>
            <person name="Chapman S."/>
            <person name="Cusick C."/>
            <person name="Young S."/>
            <person name="Neafsey D."/>
            <person name="Nusbaum C."/>
            <person name="Birren B."/>
        </authorList>
    </citation>
    <scope>NUCLEOTIDE SEQUENCE</scope>
    <source>
        <strain evidence="5">9E7_DIV0242</strain>
    </source>
</reference>
<evidence type="ECO:0000259" key="3">
    <source>
        <dbReference type="PROSITE" id="PS50943"/>
    </source>
</evidence>
<evidence type="ECO:0000256" key="2">
    <source>
        <dbReference type="SAM" id="Phobius"/>
    </source>
</evidence>
<dbReference type="SUPFAM" id="SSF47413">
    <property type="entry name" value="lambda repressor-like DNA-binding domains"/>
    <property type="match status" value="1"/>
</dbReference>
<dbReference type="OrthoDB" id="4427456at2"/>
<sequence length="186" mass="21058">MKISEQLKKHRKTKQISQEGLAEVVQVSRQTVSNWETGRSYPDLQSLLLLSDYFEVSLDELVRGDVPMMKKTVEIRKMNMLAWTMIGGLVLMIATLPLVLSFGWLGAIAPVLSSSVAMIAAFAVEKMKKKHNVQTYTEILNFMKDEEMTPAQKVVEKKRLKQQRILYPMGTAVLTAILVYIVLSIL</sequence>
<dbReference type="Gene3D" id="1.10.260.40">
    <property type="entry name" value="lambda repressor-like DNA-binding domains"/>
    <property type="match status" value="1"/>
</dbReference>
<dbReference type="AlphaFoldDB" id="A0A242KA82"/>
<keyword evidence="6" id="KW-1185">Reference proteome</keyword>
<keyword evidence="2" id="KW-0812">Transmembrane</keyword>
<organism evidence="4">
    <name type="scientific">Candidatus Enterococcus clewellii</name>
    <dbReference type="NCBI Taxonomy" id="1834193"/>
    <lineage>
        <taxon>Bacteria</taxon>
        <taxon>Bacillati</taxon>
        <taxon>Bacillota</taxon>
        <taxon>Bacilli</taxon>
        <taxon>Lactobacillales</taxon>
        <taxon>Enterococcaceae</taxon>
        <taxon>Enterococcus</taxon>
    </lineage>
</organism>
<dbReference type="GO" id="GO:0003677">
    <property type="term" value="F:DNA binding"/>
    <property type="evidence" value="ECO:0007669"/>
    <property type="project" value="UniProtKB-KW"/>
</dbReference>
<dbReference type="RefSeq" id="WP_086348880.1">
    <property type="nucleotide sequence ID" value="NZ_CP147247.1"/>
</dbReference>
<feature type="transmembrane region" description="Helical" evidence="2">
    <location>
        <begin position="165"/>
        <end position="185"/>
    </location>
</feature>
<dbReference type="Pfam" id="PF01381">
    <property type="entry name" value="HTH_3"/>
    <property type="match status" value="1"/>
</dbReference>
<dbReference type="EMBL" id="CP147247">
    <property type="protein sequence ID" value="WYJ91301.1"/>
    <property type="molecule type" value="Genomic_DNA"/>
</dbReference>
<keyword evidence="2" id="KW-0472">Membrane</keyword>
<evidence type="ECO:0000313" key="4">
    <source>
        <dbReference type="EMBL" id="OTP17688.1"/>
    </source>
</evidence>
<evidence type="ECO:0000313" key="5">
    <source>
        <dbReference type="EMBL" id="WYJ91301.1"/>
    </source>
</evidence>
<keyword evidence="2" id="KW-1133">Transmembrane helix</keyword>
<dbReference type="PANTHER" id="PTHR46558">
    <property type="entry name" value="TRACRIPTIONAL REGULATORY PROTEIN-RELATED-RELATED"/>
    <property type="match status" value="1"/>
</dbReference>
<feature type="transmembrane region" description="Helical" evidence="2">
    <location>
        <begin position="102"/>
        <end position="124"/>
    </location>
</feature>
<reference evidence="5" key="2">
    <citation type="submission" date="2017-05" db="EMBL/GenBank/DDBJ databases">
        <authorList>
            <consortium name="The Broad Institute Genomics Platform"/>
            <consortium name="The Broad Institute Genomic Center for Infectious Diseases"/>
            <person name="Earl A."/>
            <person name="Manson A."/>
            <person name="Schwartman J."/>
            <person name="Gilmore M."/>
            <person name="Abouelleil A."/>
            <person name="Cao P."/>
            <person name="Chapman S."/>
            <person name="Cusick C."/>
            <person name="Shea T."/>
            <person name="Young S."/>
            <person name="Neafsey D."/>
            <person name="Nusbaum C."/>
            <person name="Birren B."/>
        </authorList>
    </citation>
    <scope>NUCLEOTIDE SEQUENCE</scope>
    <source>
        <strain evidence="5">9E7_DIV0242</strain>
    </source>
</reference>